<protein>
    <recommendedName>
        <fullName evidence="5">DUF2946 domain-containing protein</fullName>
    </recommendedName>
</protein>
<keyword evidence="4" id="KW-1185">Reference proteome</keyword>
<gene>
    <name evidence="3" type="ORF">H2509_02050</name>
</gene>
<accession>A0A839AA51</accession>
<proteinExistence type="predicted"/>
<keyword evidence="2" id="KW-1133">Transmembrane helix</keyword>
<keyword evidence="2" id="KW-0812">Transmembrane</keyword>
<reference evidence="3 4" key="1">
    <citation type="submission" date="2020-07" db="EMBL/GenBank/DDBJ databases">
        <title>Stappia sp., F7233, whole genome shotgun sequencing project.</title>
        <authorList>
            <person name="Jiang S."/>
            <person name="Liu Z.W."/>
            <person name="Du Z.J."/>
        </authorList>
    </citation>
    <scope>NUCLEOTIDE SEQUENCE [LARGE SCALE GENOMIC DNA]</scope>
    <source>
        <strain evidence="3 4">F7233</strain>
    </source>
</reference>
<feature type="region of interest" description="Disordered" evidence="1">
    <location>
        <begin position="49"/>
        <end position="83"/>
    </location>
</feature>
<evidence type="ECO:0000313" key="4">
    <source>
        <dbReference type="Proteomes" id="UP000541109"/>
    </source>
</evidence>
<dbReference type="EMBL" id="JACFXV010000031">
    <property type="protein sequence ID" value="MBA5775904.1"/>
    <property type="molecule type" value="Genomic_DNA"/>
</dbReference>
<evidence type="ECO:0000256" key="2">
    <source>
        <dbReference type="SAM" id="Phobius"/>
    </source>
</evidence>
<evidence type="ECO:0000313" key="3">
    <source>
        <dbReference type="EMBL" id="MBA5775904.1"/>
    </source>
</evidence>
<feature type="transmembrane region" description="Helical" evidence="2">
    <location>
        <begin position="7"/>
        <end position="27"/>
    </location>
</feature>
<sequence>MNSLRGLRLRIAVIASYAFMMMVMGFLHQPVAGVSDAARVDQAAVAAGDAAHAGHAHHHSGGADAPPIHASHHGDPDADNPHQGHKMRICDACMVNAGHAPLSAPPSLDPVFNDGGESFAVASDTVVRDHFAGSGNPRAPPAARVSA</sequence>
<feature type="compositionally biased region" description="Basic and acidic residues" evidence="1">
    <location>
        <begin position="72"/>
        <end position="82"/>
    </location>
</feature>
<comment type="caution">
    <text evidence="3">The sequence shown here is derived from an EMBL/GenBank/DDBJ whole genome shotgun (WGS) entry which is preliminary data.</text>
</comment>
<keyword evidence="2" id="KW-0472">Membrane</keyword>
<evidence type="ECO:0008006" key="5">
    <source>
        <dbReference type="Google" id="ProtNLM"/>
    </source>
</evidence>
<dbReference type="Proteomes" id="UP000541109">
    <property type="component" value="Unassembled WGS sequence"/>
</dbReference>
<name>A0A839AA51_9HYPH</name>
<evidence type="ECO:0000256" key="1">
    <source>
        <dbReference type="SAM" id="MobiDB-lite"/>
    </source>
</evidence>
<dbReference type="RefSeq" id="WP_182161790.1">
    <property type="nucleotide sequence ID" value="NZ_JACFXV010000031.1"/>
</dbReference>
<organism evidence="3 4">
    <name type="scientific">Stappia albiluteola</name>
    <dbReference type="NCBI Taxonomy" id="2758565"/>
    <lineage>
        <taxon>Bacteria</taxon>
        <taxon>Pseudomonadati</taxon>
        <taxon>Pseudomonadota</taxon>
        <taxon>Alphaproteobacteria</taxon>
        <taxon>Hyphomicrobiales</taxon>
        <taxon>Stappiaceae</taxon>
        <taxon>Stappia</taxon>
    </lineage>
</organism>
<dbReference type="AlphaFoldDB" id="A0A839AA51"/>